<reference evidence="1" key="1">
    <citation type="submission" date="2020-02" db="EMBL/GenBank/DDBJ databases">
        <authorList>
            <person name="Meier V. D."/>
        </authorList>
    </citation>
    <scope>NUCLEOTIDE SEQUENCE</scope>
    <source>
        <strain evidence="1">AVDCRST_MAG84</strain>
    </source>
</reference>
<gene>
    <name evidence="1" type="ORF">AVDCRST_MAG84-2148</name>
</gene>
<sequence>MDKGVLPIAKSVRWEVPKTGRAFFEGHFQFGGDRRIQCC</sequence>
<name>A0A6J4LPM5_9CYAN</name>
<evidence type="ECO:0000313" key="1">
    <source>
        <dbReference type="EMBL" id="CAA9336512.1"/>
    </source>
</evidence>
<proteinExistence type="predicted"/>
<dbReference type="EMBL" id="CADCTZ010000363">
    <property type="protein sequence ID" value="CAA9336512.1"/>
    <property type="molecule type" value="Genomic_DNA"/>
</dbReference>
<dbReference type="AlphaFoldDB" id="A0A6J4LPM5"/>
<organism evidence="1">
    <name type="scientific">uncultured Microcoleus sp</name>
    <dbReference type="NCBI Taxonomy" id="259945"/>
    <lineage>
        <taxon>Bacteria</taxon>
        <taxon>Bacillati</taxon>
        <taxon>Cyanobacteriota</taxon>
        <taxon>Cyanophyceae</taxon>
        <taxon>Oscillatoriophycideae</taxon>
        <taxon>Oscillatoriales</taxon>
        <taxon>Microcoleaceae</taxon>
        <taxon>Microcoleus</taxon>
        <taxon>environmental samples</taxon>
    </lineage>
</organism>
<accession>A0A6J4LPM5</accession>
<protein>
    <submittedName>
        <fullName evidence="1">Uncharacterized protein</fullName>
    </submittedName>
</protein>